<evidence type="ECO:0000256" key="1">
    <source>
        <dbReference type="SAM" id="MobiDB-lite"/>
    </source>
</evidence>
<dbReference type="EMBL" id="CP075584">
    <property type="protein sequence ID" value="WBM80314.1"/>
    <property type="molecule type" value="Genomic_DNA"/>
</dbReference>
<reference evidence="2 3" key="1">
    <citation type="submission" date="2021-05" db="EMBL/GenBank/DDBJ databases">
        <authorList>
            <person name="Kumar R."/>
            <person name="Kumar A."/>
            <person name="Mukhia S."/>
        </authorList>
    </citation>
    <scope>NUCLEOTIDE SEQUENCE [LARGE SCALE GENOMIC DNA]</scope>
    <source>
        <strain evidence="2 3">ERMR7:08</strain>
    </source>
</reference>
<gene>
    <name evidence="2" type="ORF">KIV56_01865</name>
</gene>
<dbReference type="RefSeq" id="WP_432432590.1">
    <property type="nucleotide sequence ID" value="NZ_CP075584.1"/>
</dbReference>
<evidence type="ECO:0000313" key="2">
    <source>
        <dbReference type="EMBL" id="WBM80314.1"/>
    </source>
</evidence>
<evidence type="ECO:0000313" key="3">
    <source>
        <dbReference type="Proteomes" id="UP001212421"/>
    </source>
</evidence>
<proteinExistence type="predicted"/>
<sequence length="85" mass="9009">MPTTRSSIVRSVTDAPMAVGVQAASTTARASTRKGAARDADRSRRGRSPASWIPRAVRRAWGSWMPSPLVTSVAWTDDATPAGIT</sequence>
<name>A0ABY7NCS5_9MICO</name>
<keyword evidence="3" id="KW-1185">Reference proteome</keyword>
<feature type="region of interest" description="Disordered" evidence="1">
    <location>
        <begin position="20"/>
        <end position="51"/>
    </location>
</feature>
<accession>A0ABY7NCS5</accession>
<feature type="compositionally biased region" description="Low complexity" evidence="1">
    <location>
        <begin position="23"/>
        <end position="34"/>
    </location>
</feature>
<protein>
    <submittedName>
        <fullName evidence="2">Uncharacterized protein</fullName>
    </submittedName>
</protein>
<organism evidence="2 3">
    <name type="scientific">Cryobacterium breve</name>
    <dbReference type="NCBI Taxonomy" id="1259258"/>
    <lineage>
        <taxon>Bacteria</taxon>
        <taxon>Bacillati</taxon>
        <taxon>Actinomycetota</taxon>
        <taxon>Actinomycetes</taxon>
        <taxon>Micrococcales</taxon>
        <taxon>Microbacteriaceae</taxon>
        <taxon>Cryobacterium</taxon>
    </lineage>
</organism>
<dbReference type="Proteomes" id="UP001212421">
    <property type="component" value="Chromosome"/>
</dbReference>